<dbReference type="GeneID" id="82877586"/>
<accession>G7I1D3</accession>
<organism evidence="1 2">
    <name type="scientific">Corynebacterium casei UCMA 3821</name>
    <dbReference type="NCBI Taxonomy" id="1110505"/>
    <lineage>
        <taxon>Bacteria</taxon>
        <taxon>Bacillati</taxon>
        <taxon>Actinomycetota</taxon>
        <taxon>Actinomycetes</taxon>
        <taxon>Mycobacteriales</taxon>
        <taxon>Corynebacteriaceae</taxon>
        <taxon>Corynebacterium</taxon>
    </lineage>
</organism>
<evidence type="ECO:0000313" key="2">
    <source>
        <dbReference type="Proteomes" id="UP000004840"/>
    </source>
</evidence>
<sequence length="224" mass="23969">MVLETWLDSPSIDLHGQTIRISNGRRYCSGMLIAPDLEATEEKISTSLVLTCAHFFRTAPIGAFYVRGRGLNRKLQAVRTIDGTDIAIALLQRPAPARELLGVGTQSLSPGMKTATLGYGGNSKYAIEKHGTVLLPLPISYSRGFETRVRPAAIQINTPKAIKGDSGGAVLSMRDGDTQPTINAVQSLVLDPLGINLGLATVAQTSTHKKSLYRAAQGLIAMQE</sequence>
<proteinExistence type="predicted"/>
<dbReference type="SUPFAM" id="SSF50494">
    <property type="entry name" value="Trypsin-like serine proteases"/>
    <property type="match status" value="1"/>
</dbReference>
<evidence type="ECO:0000313" key="1">
    <source>
        <dbReference type="EMBL" id="CCE56248.1"/>
    </source>
</evidence>
<comment type="caution">
    <text evidence="1">The sequence shown here is derived from an EMBL/GenBank/DDBJ whole genome shotgun (WGS) entry which is preliminary data.</text>
</comment>
<dbReference type="Proteomes" id="UP000004840">
    <property type="component" value="Unassembled WGS sequence"/>
</dbReference>
<dbReference type="RefSeq" id="WP_006823682.1">
    <property type="nucleotide sequence ID" value="NZ_CAFW01000100.1"/>
</dbReference>
<dbReference type="EMBL" id="CAFW01000100">
    <property type="protein sequence ID" value="CCE56248.1"/>
    <property type="molecule type" value="Genomic_DNA"/>
</dbReference>
<dbReference type="AlphaFoldDB" id="G7I1D3"/>
<reference evidence="1 2" key="1">
    <citation type="journal article" date="2012" name="J. Bacteriol.">
        <title>Genome Sequence of Corynebacterium casei UCMA 3821, Isolated from a Smear-Ripened Cheese.</title>
        <authorList>
            <person name="Monnet C."/>
            <person name="Loux V."/>
            <person name="Bento P."/>
            <person name="Gibrat J.F."/>
            <person name="Straub C."/>
            <person name="Bonnarme P."/>
            <person name="Landaud S."/>
            <person name="Irlinger F."/>
        </authorList>
    </citation>
    <scope>NUCLEOTIDE SEQUENCE [LARGE SCALE GENOMIC DNA]</scope>
    <source>
        <strain evidence="1 2">UCMA 3821</strain>
    </source>
</reference>
<dbReference type="Pfam" id="PF13365">
    <property type="entry name" value="Trypsin_2"/>
    <property type="match status" value="1"/>
</dbReference>
<evidence type="ECO:0008006" key="3">
    <source>
        <dbReference type="Google" id="ProtNLM"/>
    </source>
</evidence>
<dbReference type="InterPro" id="IPR009003">
    <property type="entry name" value="Peptidase_S1_PA"/>
</dbReference>
<gene>
    <name evidence="1" type="ORF">CCAS_13980</name>
</gene>
<protein>
    <recommendedName>
        <fullName evidence="3">Trypsin-like peptidase domain-containing protein</fullName>
    </recommendedName>
</protein>
<name>G7I1D3_9CORY</name>